<evidence type="ECO:0000256" key="5">
    <source>
        <dbReference type="ARBA" id="ARBA00022989"/>
    </source>
</evidence>
<name>C6E775_GEOSM</name>
<comment type="subcellular location">
    <subcellularLocation>
        <location evidence="1">Cell membrane</location>
        <topology evidence="1">Multi-pass membrane protein</topology>
    </subcellularLocation>
</comment>
<dbReference type="PANTHER" id="PTHR30221:SF1">
    <property type="entry name" value="SMALL-CONDUCTANCE MECHANOSENSITIVE CHANNEL"/>
    <property type="match status" value="1"/>
</dbReference>
<dbReference type="GO" id="GO:0008381">
    <property type="term" value="F:mechanosensitive monoatomic ion channel activity"/>
    <property type="evidence" value="ECO:0007669"/>
    <property type="project" value="InterPro"/>
</dbReference>
<dbReference type="PANTHER" id="PTHR30221">
    <property type="entry name" value="SMALL-CONDUCTANCE MECHANOSENSITIVE CHANNEL"/>
    <property type="match status" value="1"/>
</dbReference>
<comment type="similarity">
    <text evidence="2">Belongs to the MscS (TC 1.A.23) family.</text>
</comment>
<dbReference type="GO" id="GO:0005886">
    <property type="term" value="C:plasma membrane"/>
    <property type="evidence" value="ECO:0007669"/>
    <property type="project" value="UniProtKB-SubCell"/>
</dbReference>
<feature type="domain" description="Mechanosensitive ion channel MscS" evidence="8">
    <location>
        <begin position="186"/>
        <end position="251"/>
    </location>
</feature>
<evidence type="ECO:0000256" key="7">
    <source>
        <dbReference type="SAM" id="Phobius"/>
    </source>
</evidence>
<dbReference type="InterPro" id="IPR010920">
    <property type="entry name" value="LSM_dom_sf"/>
</dbReference>
<feature type="transmembrane region" description="Helical" evidence="7">
    <location>
        <begin position="64"/>
        <end position="85"/>
    </location>
</feature>
<protein>
    <submittedName>
        <fullName evidence="11">MscS Mechanosensitive ion channel</fullName>
    </submittedName>
</protein>
<keyword evidence="6 7" id="KW-0472">Membrane</keyword>
<evidence type="ECO:0000256" key="1">
    <source>
        <dbReference type="ARBA" id="ARBA00004651"/>
    </source>
</evidence>
<dbReference type="Gene3D" id="3.30.70.100">
    <property type="match status" value="1"/>
</dbReference>
<dbReference type="Pfam" id="PF21082">
    <property type="entry name" value="MS_channel_3rd"/>
    <property type="match status" value="1"/>
</dbReference>
<dbReference type="SUPFAM" id="SSF82689">
    <property type="entry name" value="Mechanosensitive channel protein MscS (YggB), C-terminal domain"/>
    <property type="match status" value="1"/>
</dbReference>
<dbReference type="OrthoDB" id="9775207at2"/>
<dbReference type="KEGG" id="gem:GM21_1888"/>
<dbReference type="InterPro" id="IPR049278">
    <property type="entry name" value="MS_channel_C"/>
</dbReference>
<evidence type="ECO:0000313" key="11">
    <source>
        <dbReference type="EMBL" id="ACT17941.1"/>
    </source>
</evidence>
<dbReference type="Pfam" id="PF00924">
    <property type="entry name" value="MS_channel_2nd"/>
    <property type="match status" value="1"/>
</dbReference>
<evidence type="ECO:0000256" key="2">
    <source>
        <dbReference type="ARBA" id="ARBA00008017"/>
    </source>
</evidence>
<accession>C6E775</accession>
<dbReference type="STRING" id="443144.GM21_1888"/>
<dbReference type="AlphaFoldDB" id="C6E775"/>
<dbReference type="Pfam" id="PF21088">
    <property type="entry name" value="MS_channel_1st"/>
    <property type="match status" value="1"/>
</dbReference>
<dbReference type="Gene3D" id="1.10.287.1260">
    <property type="match status" value="1"/>
</dbReference>
<dbReference type="eggNOG" id="COG3264">
    <property type="taxonomic scope" value="Bacteria"/>
</dbReference>
<evidence type="ECO:0000259" key="10">
    <source>
        <dbReference type="Pfam" id="PF21088"/>
    </source>
</evidence>
<dbReference type="InterPro" id="IPR049142">
    <property type="entry name" value="MS_channel_1st"/>
</dbReference>
<dbReference type="HOGENOM" id="CLU_037945_0_1_7"/>
<evidence type="ECO:0000256" key="4">
    <source>
        <dbReference type="ARBA" id="ARBA00022692"/>
    </source>
</evidence>
<dbReference type="InterPro" id="IPR006685">
    <property type="entry name" value="MscS_channel_2nd"/>
</dbReference>
<dbReference type="SUPFAM" id="SSF82861">
    <property type="entry name" value="Mechanosensitive channel protein MscS (YggB), transmembrane region"/>
    <property type="match status" value="1"/>
</dbReference>
<evidence type="ECO:0000259" key="9">
    <source>
        <dbReference type="Pfam" id="PF21082"/>
    </source>
</evidence>
<keyword evidence="3" id="KW-1003">Cell membrane</keyword>
<dbReference type="InterPro" id="IPR011014">
    <property type="entry name" value="MscS_channel_TM-2"/>
</dbReference>
<feature type="domain" description="Mechanosensitive ion channel MscS C-terminal" evidence="9">
    <location>
        <begin position="262"/>
        <end position="343"/>
    </location>
</feature>
<feature type="transmembrane region" description="Helical" evidence="7">
    <location>
        <begin position="138"/>
        <end position="160"/>
    </location>
</feature>
<feature type="transmembrane region" description="Helical" evidence="7">
    <location>
        <begin position="97"/>
        <end position="118"/>
    </location>
</feature>
<dbReference type="EMBL" id="CP001661">
    <property type="protein sequence ID" value="ACT17941.1"/>
    <property type="molecule type" value="Genomic_DNA"/>
</dbReference>
<evidence type="ECO:0000256" key="3">
    <source>
        <dbReference type="ARBA" id="ARBA00022475"/>
    </source>
</evidence>
<gene>
    <name evidence="11" type="ordered locus">GM21_1888</name>
</gene>
<evidence type="ECO:0000259" key="8">
    <source>
        <dbReference type="Pfam" id="PF00924"/>
    </source>
</evidence>
<sequence length="362" mass="40091">MDSLLYYLTPNEMDPFYLFWAKQLFISISIVAGFYFLSRLLQRVLAKVGSRLCAYTDTDLDDRILEIVSGPVMVLVNFAGLYYAIKRLPLPEKIGVIAAGILFVVNIAIITTVAFRIVNEMLERYGDRVAGPEMSRQLMPLIEKLCTIFLIVTALIITLKHFNYDILSLVTALGVGSLAIGLAAKDTLANMISGFTLMIDRPFRIGDRITLGTQTGDVVDIGLRSTKIKGLDNTFLIIPNAELCNSTLINMAFPDLRGKGRINVGIGYGCDVDRAKELMVATALEVPEVLKEPAPEAFFVNFGDSALNLSLFFWVAEYTQVFAASDKINTALLQSFQQNGINIPYPTRTVIYEKDTNNAPQD</sequence>
<feature type="transmembrane region" description="Helical" evidence="7">
    <location>
        <begin position="166"/>
        <end position="184"/>
    </location>
</feature>
<dbReference type="InterPro" id="IPR045275">
    <property type="entry name" value="MscS_archaea/bacteria_type"/>
</dbReference>
<keyword evidence="4 7" id="KW-0812">Transmembrane</keyword>
<reference evidence="11" key="1">
    <citation type="submission" date="2009-07" db="EMBL/GenBank/DDBJ databases">
        <title>Complete sequence of Geobacter sp. M21.</title>
        <authorList>
            <consortium name="US DOE Joint Genome Institute"/>
            <person name="Lucas S."/>
            <person name="Copeland A."/>
            <person name="Lapidus A."/>
            <person name="Glavina del Rio T."/>
            <person name="Dalin E."/>
            <person name="Tice H."/>
            <person name="Bruce D."/>
            <person name="Goodwin L."/>
            <person name="Pitluck S."/>
            <person name="Saunders E."/>
            <person name="Brettin T."/>
            <person name="Detter J.C."/>
            <person name="Han C."/>
            <person name="Larimer F."/>
            <person name="Land M."/>
            <person name="Hauser L."/>
            <person name="Kyrpides N."/>
            <person name="Ovchinnikova G."/>
            <person name="Lovley D."/>
        </authorList>
    </citation>
    <scope>NUCLEOTIDE SEQUENCE [LARGE SCALE GENOMIC DNA]</scope>
    <source>
        <strain evidence="11">M21</strain>
    </source>
</reference>
<dbReference type="Gene3D" id="2.30.30.60">
    <property type="match status" value="1"/>
</dbReference>
<keyword evidence="5 7" id="KW-1133">Transmembrane helix</keyword>
<dbReference type="InterPro" id="IPR023408">
    <property type="entry name" value="MscS_beta-dom_sf"/>
</dbReference>
<organism evidence="11">
    <name type="scientific">Geobacter sp. (strain M21)</name>
    <dbReference type="NCBI Taxonomy" id="443144"/>
    <lineage>
        <taxon>Bacteria</taxon>
        <taxon>Pseudomonadati</taxon>
        <taxon>Thermodesulfobacteriota</taxon>
        <taxon>Desulfuromonadia</taxon>
        <taxon>Geobacterales</taxon>
        <taxon>Geobacteraceae</taxon>
        <taxon>Geobacter</taxon>
    </lineage>
</organism>
<feature type="domain" description="Mechanosensitive ion channel transmembrane helices 2/3" evidence="10">
    <location>
        <begin position="147"/>
        <end position="185"/>
    </location>
</feature>
<proteinExistence type="inferred from homology"/>
<dbReference type="SUPFAM" id="SSF50182">
    <property type="entry name" value="Sm-like ribonucleoproteins"/>
    <property type="match status" value="1"/>
</dbReference>
<evidence type="ECO:0000256" key="6">
    <source>
        <dbReference type="ARBA" id="ARBA00023136"/>
    </source>
</evidence>
<dbReference type="InterPro" id="IPR011066">
    <property type="entry name" value="MscS_channel_C_sf"/>
</dbReference>
<feature type="transmembrane region" description="Helical" evidence="7">
    <location>
        <begin position="20"/>
        <end position="37"/>
    </location>
</feature>